<name>A0AAN7U9Y3_9MYCE</name>
<evidence type="ECO:0000313" key="7">
    <source>
        <dbReference type="Proteomes" id="UP001344447"/>
    </source>
</evidence>
<comment type="subcellular location">
    <subcellularLocation>
        <location evidence="1">Membrane</location>
        <location evidence="1">Clathrin-coated pit</location>
    </subcellularLocation>
</comment>
<dbReference type="Pfam" id="PF07651">
    <property type="entry name" value="ANTH"/>
    <property type="match status" value="1"/>
</dbReference>
<dbReference type="InterPro" id="IPR011417">
    <property type="entry name" value="ANTH_dom"/>
</dbReference>
<dbReference type="GO" id="GO:0005905">
    <property type="term" value="C:clathrin-coated pit"/>
    <property type="evidence" value="ECO:0007669"/>
    <property type="project" value="UniProtKB-SubCell"/>
</dbReference>
<dbReference type="Gene3D" id="1.25.40.90">
    <property type="match status" value="1"/>
</dbReference>
<organism evidence="6 7">
    <name type="scientific">Dictyostelium firmibasis</name>
    <dbReference type="NCBI Taxonomy" id="79012"/>
    <lineage>
        <taxon>Eukaryota</taxon>
        <taxon>Amoebozoa</taxon>
        <taxon>Evosea</taxon>
        <taxon>Eumycetozoa</taxon>
        <taxon>Dictyostelia</taxon>
        <taxon>Dictyosteliales</taxon>
        <taxon>Dictyosteliaceae</taxon>
        <taxon>Dictyostelium</taxon>
    </lineage>
</organism>
<keyword evidence="4" id="KW-0168">Coated pit</keyword>
<dbReference type="PROSITE" id="PS50942">
    <property type="entry name" value="ENTH"/>
    <property type="match status" value="1"/>
</dbReference>
<dbReference type="AlphaFoldDB" id="A0AAN7U9Y3"/>
<dbReference type="InterPro" id="IPR014712">
    <property type="entry name" value="ANTH_dom_sf"/>
</dbReference>
<dbReference type="GO" id="GO:0048268">
    <property type="term" value="P:clathrin coat assembly"/>
    <property type="evidence" value="ECO:0007669"/>
    <property type="project" value="InterPro"/>
</dbReference>
<dbReference type="CDD" id="cd03564">
    <property type="entry name" value="ANTH_N"/>
    <property type="match status" value="1"/>
</dbReference>
<dbReference type="SUPFAM" id="SSF89009">
    <property type="entry name" value="GAT-like domain"/>
    <property type="match status" value="1"/>
</dbReference>
<dbReference type="InterPro" id="IPR013809">
    <property type="entry name" value="ENTH"/>
</dbReference>
<dbReference type="GO" id="GO:0005546">
    <property type="term" value="F:phosphatidylinositol-4,5-bisphosphate binding"/>
    <property type="evidence" value="ECO:0007669"/>
    <property type="project" value="TreeGrafter"/>
</dbReference>
<accession>A0AAN7U9Y3</accession>
<dbReference type="InterPro" id="IPR008942">
    <property type="entry name" value="ENTH_VHS"/>
</dbReference>
<dbReference type="GO" id="GO:0000149">
    <property type="term" value="F:SNARE binding"/>
    <property type="evidence" value="ECO:0007669"/>
    <property type="project" value="TreeGrafter"/>
</dbReference>
<dbReference type="InterPro" id="IPR045192">
    <property type="entry name" value="AP180-like"/>
</dbReference>
<dbReference type="Gene3D" id="1.20.58.150">
    <property type="entry name" value="ANTH domain"/>
    <property type="match status" value="1"/>
</dbReference>
<dbReference type="Proteomes" id="UP001344447">
    <property type="component" value="Unassembled WGS sequence"/>
</dbReference>
<keyword evidence="2" id="KW-0254">Endocytosis</keyword>
<dbReference type="EMBL" id="JAVFKY010000001">
    <property type="protein sequence ID" value="KAK5583003.1"/>
    <property type="molecule type" value="Genomic_DNA"/>
</dbReference>
<dbReference type="GO" id="GO:0072583">
    <property type="term" value="P:clathrin-dependent endocytosis"/>
    <property type="evidence" value="ECO:0007669"/>
    <property type="project" value="InterPro"/>
</dbReference>
<dbReference type="GO" id="GO:0032050">
    <property type="term" value="F:clathrin heavy chain binding"/>
    <property type="evidence" value="ECO:0007669"/>
    <property type="project" value="TreeGrafter"/>
</dbReference>
<dbReference type="GO" id="GO:0030136">
    <property type="term" value="C:clathrin-coated vesicle"/>
    <property type="evidence" value="ECO:0007669"/>
    <property type="project" value="InterPro"/>
</dbReference>
<evidence type="ECO:0000256" key="3">
    <source>
        <dbReference type="ARBA" id="ARBA00023136"/>
    </source>
</evidence>
<protein>
    <recommendedName>
        <fullName evidence="5">ENTH domain-containing protein</fullName>
    </recommendedName>
</protein>
<evidence type="ECO:0000313" key="6">
    <source>
        <dbReference type="EMBL" id="KAK5583003.1"/>
    </source>
</evidence>
<keyword evidence="7" id="KW-1185">Reference proteome</keyword>
<keyword evidence="3" id="KW-0472">Membrane</keyword>
<evidence type="ECO:0000256" key="1">
    <source>
        <dbReference type="ARBA" id="ARBA00004600"/>
    </source>
</evidence>
<dbReference type="InterPro" id="IPR048050">
    <property type="entry name" value="ANTH_N_plant"/>
</dbReference>
<proteinExistence type="predicted"/>
<sequence>MSTPWGKALDQANIVRASFNDLDRTVIKATRHKLRIPKEKHVRKLIIYTHERLGPIGDLYQSLLKRMEQPDWIIVLKTLIVFHRVLSGGNIRFLEDLTHRGNVFPLARFTDMTSTQAHQQSVFIRRYSSYLEEKVFAFREMRQEFDKDTFSSKGLSIEQLLNRIPKMQRQFDALLATHVEEVCDNIITINAFELLLKDSFKMYCNLNDAVLNILGM</sequence>
<dbReference type="GO" id="GO:0006900">
    <property type="term" value="P:vesicle budding from membrane"/>
    <property type="evidence" value="ECO:0007669"/>
    <property type="project" value="TreeGrafter"/>
</dbReference>
<dbReference type="GO" id="GO:0005545">
    <property type="term" value="F:1-phosphatidylinositol binding"/>
    <property type="evidence" value="ECO:0007669"/>
    <property type="project" value="InterPro"/>
</dbReference>
<evidence type="ECO:0000256" key="4">
    <source>
        <dbReference type="ARBA" id="ARBA00023176"/>
    </source>
</evidence>
<dbReference type="SMART" id="SM00273">
    <property type="entry name" value="ENTH"/>
    <property type="match status" value="1"/>
</dbReference>
<feature type="domain" description="ENTH" evidence="5">
    <location>
        <begin position="14"/>
        <end position="145"/>
    </location>
</feature>
<gene>
    <name evidence="6" type="ORF">RB653_004593</name>
</gene>
<evidence type="ECO:0000256" key="2">
    <source>
        <dbReference type="ARBA" id="ARBA00022583"/>
    </source>
</evidence>
<evidence type="ECO:0000259" key="5">
    <source>
        <dbReference type="PROSITE" id="PS50942"/>
    </source>
</evidence>
<dbReference type="PANTHER" id="PTHR22951:SF5">
    <property type="entry name" value="PHOSPHATIDYLINOSITOL-BINDING CLATHRIN ASSEMBLY PROTEIN LAP"/>
    <property type="match status" value="1"/>
</dbReference>
<dbReference type="PANTHER" id="PTHR22951">
    <property type="entry name" value="CLATHRIN ASSEMBLY PROTEIN"/>
    <property type="match status" value="1"/>
</dbReference>
<comment type="caution">
    <text evidence="6">The sequence shown here is derived from an EMBL/GenBank/DDBJ whole genome shotgun (WGS) entry which is preliminary data.</text>
</comment>
<dbReference type="SUPFAM" id="SSF48464">
    <property type="entry name" value="ENTH/VHS domain"/>
    <property type="match status" value="1"/>
</dbReference>
<dbReference type="FunFam" id="1.25.40.90:FF:000095">
    <property type="entry name" value="Uncharacterized protein"/>
    <property type="match status" value="1"/>
</dbReference>
<reference evidence="6 7" key="1">
    <citation type="submission" date="2023-11" db="EMBL/GenBank/DDBJ databases">
        <title>Dfirmibasis_genome.</title>
        <authorList>
            <person name="Edelbroek B."/>
            <person name="Kjellin J."/>
            <person name="Jerlstrom-Hultqvist J."/>
            <person name="Soderbom F."/>
        </authorList>
    </citation>
    <scope>NUCLEOTIDE SEQUENCE [LARGE SCALE GENOMIC DNA]</scope>
    <source>
        <strain evidence="6 7">TNS-C-14</strain>
    </source>
</reference>